<feature type="transmembrane region" description="Helical" evidence="3">
    <location>
        <begin position="178"/>
        <end position="199"/>
    </location>
</feature>
<dbReference type="InterPro" id="IPR037185">
    <property type="entry name" value="EmrE-like"/>
</dbReference>
<comment type="caution">
    <text evidence="5">The sequence shown here is derived from an EMBL/GenBank/DDBJ whole genome shotgun (WGS) entry which is preliminary data.</text>
</comment>
<keyword evidence="3" id="KW-0472">Membrane</keyword>
<feature type="transmembrane region" description="Helical" evidence="3">
    <location>
        <begin position="219"/>
        <end position="241"/>
    </location>
</feature>
<dbReference type="PANTHER" id="PTHR22911">
    <property type="entry name" value="ACYL-MALONYL CONDENSING ENZYME-RELATED"/>
    <property type="match status" value="1"/>
</dbReference>
<accession>A0ABW1FU28</accession>
<proteinExistence type="inferred from homology"/>
<feature type="transmembrane region" description="Helical" evidence="3">
    <location>
        <begin position="253"/>
        <end position="272"/>
    </location>
</feature>
<comment type="similarity">
    <text evidence="1">Belongs to the EamA transporter family.</text>
</comment>
<evidence type="ECO:0000256" key="1">
    <source>
        <dbReference type="ARBA" id="ARBA00007362"/>
    </source>
</evidence>
<evidence type="ECO:0000256" key="2">
    <source>
        <dbReference type="SAM" id="MobiDB-lite"/>
    </source>
</evidence>
<feature type="transmembrane region" description="Helical" evidence="3">
    <location>
        <begin position="278"/>
        <end position="295"/>
    </location>
</feature>
<name>A0ABW1FU28_9ACTN</name>
<feature type="region of interest" description="Disordered" evidence="2">
    <location>
        <begin position="298"/>
        <end position="329"/>
    </location>
</feature>
<evidence type="ECO:0000259" key="4">
    <source>
        <dbReference type="Pfam" id="PF00892"/>
    </source>
</evidence>
<keyword evidence="3" id="KW-0812">Transmembrane</keyword>
<feature type="domain" description="EamA" evidence="4">
    <location>
        <begin position="5"/>
        <end position="136"/>
    </location>
</feature>
<dbReference type="Pfam" id="PF00892">
    <property type="entry name" value="EamA"/>
    <property type="match status" value="2"/>
</dbReference>
<reference evidence="6" key="1">
    <citation type="journal article" date="2019" name="Int. J. Syst. Evol. Microbiol.">
        <title>The Global Catalogue of Microorganisms (GCM) 10K type strain sequencing project: providing services to taxonomists for standard genome sequencing and annotation.</title>
        <authorList>
            <consortium name="The Broad Institute Genomics Platform"/>
            <consortium name="The Broad Institute Genome Sequencing Center for Infectious Disease"/>
            <person name="Wu L."/>
            <person name="Ma J."/>
        </authorList>
    </citation>
    <scope>NUCLEOTIDE SEQUENCE [LARGE SCALE GENOMIC DNA]</scope>
    <source>
        <strain evidence="6">JCM 4816</strain>
    </source>
</reference>
<keyword evidence="6" id="KW-1185">Reference proteome</keyword>
<feature type="transmembrane region" description="Helical" evidence="3">
    <location>
        <begin position="148"/>
        <end position="166"/>
    </location>
</feature>
<feature type="domain" description="EamA" evidence="4">
    <location>
        <begin position="148"/>
        <end position="294"/>
    </location>
</feature>
<dbReference type="InterPro" id="IPR000620">
    <property type="entry name" value="EamA_dom"/>
</dbReference>
<sequence>MHRRSGLALALLSALSFGGSGVAAKPLIELGLAPVQVVWIRMAGAALVLSPLAWRHRGLVRRRPGLLLGFGLLGVALVQSCYFFAISRIPVAVAMLLEYLGPALLLGYVRFVQRRPVTRAAALGALTATVGLACVVQVWTGLHGLDALGVLGGLGAACSQVGYFVLSEKAGQTHRGEPVDPLALCSFGLLVGCAAMVPFARPWGLPWSRLGGDAVMNGVHLPALVPALWMVLIATVVAYLTGVASVSRLSAPVAGVIACLEAVVATVLSWVLLGEHLAGPQLVGGLLVLGGAFLAQTSRPSPQGSSVVLEVSADRSESYASSPRSGSTS</sequence>
<feature type="compositionally biased region" description="Polar residues" evidence="2">
    <location>
        <begin position="318"/>
        <end position="329"/>
    </location>
</feature>
<feature type="transmembrane region" description="Helical" evidence="3">
    <location>
        <begin position="66"/>
        <end position="85"/>
    </location>
</feature>
<feature type="transmembrane region" description="Helical" evidence="3">
    <location>
        <begin position="34"/>
        <end position="54"/>
    </location>
</feature>
<dbReference type="EMBL" id="JBHSQJ010000007">
    <property type="protein sequence ID" value="MFC5905999.1"/>
    <property type="molecule type" value="Genomic_DNA"/>
</dbReference>
<feature type="transmembrane region" description="Helical" evidence="3">
    <location>
        <begin position="91"/>
        <end position="109"/>
    </location>
</feature>
<gene>
    <name evidence="5" type="ORF">ACFP3V_02025</name>
</gene>
<dbReference type="SUPFAM" id="SSF103481">
    <property type="entry name" value="Multidrug resistance efflux transporter EmrE"/>
    <property type="match status" value="2"/>
</dbReference>
<organism evidence="5 6">
    <name type="scientific">Streptacidiphilus monticola</name>
    <dbReference type="NCBI Taxonomy" id="2161674"/>
    <lineage>
        <taxon>Bacteria</taxon>
        <taxon>Bacillati</taxon>
        <taxon>Actinomycetota</taxon>
        <taxon>Actinomycetes</taxon>
        <taxon>Kitasatosporales</taxon>
        <taxon>Streptomycetaceae</taxon>
        <taxon>Streptacidiphilus</taxon>
    </lineage>
</organism>
<dbReference type="RefSeq" id="WP_380578986.1">
    <property type="nucleotide sequence ID" value="NZ_JBHSQJ010000007.1"/>
</dbReference>
<protein>
    <submittedName>
        <fullName evidence="5">DMT family transporter</fullName>
    </submittedName>
</protein>
<evidence type="ECO:0000313" key="5">
    <source>
        <dbReference type="EMBL" id="MFC5905999.1"/>
    </source>
</evidence>
<evidence type="ECO:0000256" key="3">
    <source>
        <dbReference type="SAM" id="Phobius"/>
    </source>
</evidence>
<dbReference type="PANTHER" id="PTHR22911:SF79">
    <property type="entry name" value="MOBA-LIKE NTP TRANSFERASE DOMAIN-CONTAINING PROTEIN"/>
    <property type="match status" value="1"/>
</dbReference>
<feature type="transmembrane region" description="Helical" evidence="3">
    <location>
        <begin position="121"/>
        <end position="142"/>
    </location>
</feature>
<dbReference type="Proteomes" id="UP001596174">
    <property type="component" value="Unassembled WGS sequence"/>
</dbReference>
<keyword evidence="3" id="KW-1133">Transmembrane helix</keyword>
<evidence type="ECO:0000313" key="6">
    <source>
        <dbReference type="Proteomes" id="UP001596174"/>
    </source>
</evidence>